<gene>
    <name evidence="2" type="ORF">E4L96_00080</name>
</gene>
<keyword evidence="3" id="KW-1185">Reference proteome</keyword>
<name>A0A4Y9SYX1_9BURK</name>
<evidence type="ECO:0000313" key="2">
    <source>
        <dbReference type="EMBL" id="TFW30414.1"/>
    </source>
</evidence>
<feature type="region of interest" description="Disordered" evidence="1">
    <location>
        <begin position="1"/>
        <end position="34"/>
    </location>
</feature>
<evidence type="ECO:0000313" key="3">
    <source>
        <dbReference type="Proteomes" id="UP000298438"/>
    </source>
</evidence>
<dbReference type="RefSeq" id="WP_135205203.1">
    <property type="nucleotide sequence ID" value="NZ_SPVF01000003.1"/>
</dbReference>
<dbReference type="EMBL" id="SPVF01000003">
    <property type="protein sequence ID" value="TFW30414.1"/>
    <property type="molecule type" value="Genomic_DNA"/>
</dbReference>
<accession>A0A4Y9SYX1</accession>
<protein>
    <submittedName>
        <fullName evidence="2">Uncharacterized protein</fullName>
    </submittedName>
</protein>
<evidence type="ECO:0000256" key="1">
    <source>
        <dbReference type="SAM" id="MobiDB-lite"/>
    </source>
</evidence>
<organism evidence="2 3">
    <name type="scientific">Zemynaea arenosa</name>
    <dbReference type="NCBI Taxonomy" id="2561931"/>
    <lineage>
        <taxon>Bacteria</taxon>
        <taxon>Pseudomonadati</taxon>
        <taxon>Pseudomonadota</taxon>
        <taxon>Betaproteobacteria</taxon>
        <taxon>Burkholderiales</taxon>
        <taxon>Oxalobacteraceae</taxon>
        <taxon>Telluria group</taxon>
        <taxon>Zemynaea</taxon>
    </lineage>
</organism>
<sequence>MSTHPADVQIHDRRAPSGHPNEPLHGAVRGGLDRQQRWGTAAAVEYLRHRSVPPHVITRVLDPRAPRRRGDH</sequence>
<reference evidence="2 3" key="1">
    <citation type="submission" date="2019-03" db="EMBL/GenBank/DDBJ databases">
        <title>Draft Genome Sequence of Massilia arenosa sp. nov., a Novel Massilia Species Isolated from a Sandy-loam Maize Soil.</title>
        <authorList>
            <person name="Raths R."/>
            <person name="Peta V."/>
            <person name="Bucking H."/>
        </authorList>
    </citation>
    <scope>NUCLEOTIDE SEQUENCE [LARGE SCALE GENOMIC DNA]</scope>
    <source>
        <strain evidence="2 3">MC02</strain>
    </source>
</reference>
<comment type="caution">
    <text evidence="2">The sequence shown here is derived from an EMBL/GenBank/DDBJ whole genome shotgun (WGS) entry which is preliminary data.</text>
</comment>
<dbReference type="Proteomes" id="UP000298438">
    <property type="component" value="Unassembled WGS sequence"/>
</dbReference>
<proteinExistence type="predicted"/>
<dbReference type="AlphaFoldDB" id="A0A4Y9SYX1"/>